<dbReference type="EMBL" id="KZ503863">
    <property type="protein sequence ID" value="PKU60980.1"/>
    <property type="molecule type" value="Genomic_DNA"/>
</dbReference>
<keyword evidence="1" id="KW-0479">Metal-binding</keyword>
<evidence type="ECO:0000256" key="3">
    <source>
        <dbReference type="SAM" id="MobiDB-lite"/>
    </source>
</evidence>
<sequence>MAELSKIIPVLGNCSLSFTCVSCNMAKSHRLSFPTSSTHVSTPFSLIHSDVWGPSPVSSLNGFRYYTVFIDDATRYCWLYLMHTKNETFTKFQQFLSMTKTQFNAQIKTFRTDAGGEYTSQSFENFLSSNGIHHEFSCPYTPQQNGVSERKHRHLLETTRTLLHAAHLPYKFWAEALQTANYLINRLPTSALNAKIPFSLLHGRIPSYDHLKSFGCLCFPWLQHQSPHKLAPKSLPCIFLGYSSHHKGYRCYHHQTQKLYISRHVKFHEQHHPYPPRSVPDQLTSPSTFTPPMLLTPVSTLQPLSSSNTSPSPTPQISTSNLISSPFPTPAIPTPAVHPNEPPPTVIIPATSHHMDTRSKTGHSKPKKVFDLLAVSNVSTVPTSYHVAVKIPQWANAMSVEMQALHDQQTWTLVPMPINAPIIGCRWLYKIKTHADGTVDKYKARLVAQGYTQQYGINYKDTFSPVAKMPTVRILLVVAIHRNWPLLQFDIANAFLHGDLHEEVYMKQPPGFINKDHPTHVCKLRKAIYGLKQSPRQWFHKLTGFLIHFGFHFSKADPSLLIYNRNNVQLYLLIYVDDLLLTGNNHRVLDQLLKALQLSFALKQLGQPRLFLGIQIHYTTTGAFLHQSHYARDILLASGLQDCKSASTPISPSGCRTAPDLTPYNNPTHYRQLAGSLHYLTITRPDISFATNTICQTMHNPTMHDYMRLKRLLRYLRGTQHLGLPISKGSLELTTYCDADWASDTTDRKSISGFCTFLGNNLISWSVKKQTTVAKSSTEAEYRALASALSDVLWLRRLLLDFQIPLEQPTTIFCDNISALALAHNPVFHARTKHIEIDHHFISDHIQKNTIVAAHINSDDQPADILTKPLSTSRFLTHRNKLTISKLDS</sequence>
<dbReference type="Pfam" id="PF07727">
    <property type="entry name" value="RVT_2"/>
    <property type="match status" value="1"/>
</dbReference>
<dbReference type="InterPro" id="IPR036397">
    <property type="entry name" value="RNaseH_sf"/>
</dbReference>
<reference evidence="5 6" key="1">
    <citation type="journal article" date="2016" name="Sci. Rep.">
        <title>The Dendrobium catenatum Lindl. genome sequence provides insights into polysaccharide synthase, floral development and adaptive evolution.</title>
        <authorList>
            <person name="Zhang G.Q."/>
            <person name="Xu Q."/>
            <person name="Bian C."/>
            <person name="Tsai W.C."/>
            <person name="Yeh C.M."/>
            <person name="Liu K.W."/>
            <person name="Yoshida K."/>
            <person name="Zhang L.S."/>
            <person name="Chang S.B."/>
            <person name="Chen F."/>
            <person name="Shi Y."/>
            <person name="Su Y.Y."/>
            <person name="Zhang Y.Q."/>
            <person name="Chen L.J."/>
            <person name="Yin Y."/>
            <person name="Lin M."/>
            <person name="Huang H."/>
            <person name="Deng H."/>
            <person name="Wang Z.W."/>
            <person name="Zhu S.L."/>
            <person name="Zhao X."/>
            <person name="Deng C."/>
            <person name="Niu S.C."/>
            <person name="Huang J."/>
            <person name="Wang M."/>
            <person name="Liu G.H."/>
            <person name="Yang H.J."/>
            <person name="Xiao X.J."/>
            <person name="Hsiao Y.Y."/>
            <person name="Wu W.L."/>
            <person name="Chen Y.Y."/>
            <person name="Mitsuda N."/>
            <person name="Ohme-Takagi M."/>
            <person name="Luo Y.B."/>
            <person name="Van de Peer Y."/>
            <person name="Liu Z.J."/>
        </authorList>
    </citation>
    <scope>NUCLEOTIDE SEQUENCE [LARGE SCALE GENOMIC DNA]</scope>
    <source>
        <tissue evidence="5">The whole plant</tissue>
    </source>
</reference>
<dbReference type="Pfam" id="PF00665">
    <property type="entry name" value="rve"/>
    <property type="match status" value="1"/>
</dbReference>
<proteinExistence type="predicted"/>
<dbReference type="PROSITE" id="PS50994">
    <property type="entry name" value="INTEGRASE"/>
    <property type="match status" value="1"/>
</dbReference>
<dbReference type="InterPro" id="IPR043502">
    <property type="entry name" value="DNA/RNA_pol_sf"/>
</dbReference>
<dbReference type="InterPro" id="IPR012337">
    <property type="entry name" value="RNaseH-like_sf"/>
</dbReference>
<reference evidence="5 6" key="2">
    <citation type="journal article" date="2017" name="Nature">
        <title>The Apostasia genome and the evolution of orchids.</title>
        <authorList>
            <person name="Zhang G.Q."/>
            <person name="Liu K.W."/>
            <person name="Li Z."/>
            <person name="Lohaus R."/>
            <person name="Hsiao Y.Y."/>
            <person name="Niu S.C."/>
            <person name="Wang J.Y."/>
            <person name="Lin Y.C."/>
            <person name="Xu Q."/>
            <person name="Chen L.J."/>
            <person name="Yoshida K."/>
            <person name="Fujiwara S."/>
            <person name="Wang Z.W."/>
            <person name="Zhang Y.Q."/>
            <person name="Mitsuda N."/>
            <person name="Wang M."/>
            <person name="Liu G.H."/>
            <person name="Pecoraro L."/>
            <person name="Huang H.X."/>
            <person name="Xiao X.J."/>
            <person name="Lin M."/>
            <person name="Wu X.Y."/>
            <person name="Wu W.L."/>
            <person name="Chen Y.Y."/>
            <person name="Chang S.B."/>
            <person name="Sakamoto S."/>
            <person name="Ohme-Takagi M."/>
            <person name="Yagi M."/>
            <person name="Zeng S.J."/>
            <person name="Shen C.Y."/>
            <person name="Yeh C.M."/>
            <person name="Luo Y.B."/>
            <person name="Tsai W.C."/>
            <person name="Van de Peer Y."/>
            <person name="Liu Z.J."/>
        </authorList>
    </citation>
    <scope>NUCLEOTIDE SEQUENCE [LARGE SCALE GENOMIC DNA]</scope>
    <source>
        <tissue evidence="5">The whole plant</tissue>
    </source>
</reference>
<dbReference type="InterPro" id="IPR013103">
    <property type="entry name" value="RVT_2"/>
</dbReference>
<dbReference type="SUPFAM" id="SSF56672">
    <property type="entry name" value="DNA/RNA polymerases"/>
    <property type="match status" value="1"/>
</dbReference>
<name>A0A2I0VC54_9ASPA</name>
<evidence type="ECO:0000256" key="1">
    <source>
        <dbReference type="ARBA" id="ARBA00022723"/>
    </source>
</evidence>
<evidence type="ECO:0000259" key="4">
    <source>
        <dbReference type="PROSITE" id="PS50994"/>
    </source>
</evidence>
<dbReference type="AlphaFoldDB" id="A0A2I0VC54"/>
<evidence type="ECO:0000256" key="2">
    <source>
        <dbReference type="ARBA" id="ARBA00022801"/>
    </source>
</evidence>
<feature type="compositionally biased region" description="Low complexity" evidence="3">
    <location>
        <begin position="300"/>
        <end position="321"/>
    </location>
</feature>
<dbReference type="Gene3D" id="3.30.420.10">
    <property type="entry name" value="Ribonuclease H-like superfamily/Ribonuclease H"/>
    <property type="match status" value="1"/>
</dbReference>
<evidence type="ECO:0000313" key="6">
    <source>
        <dbReference type="Proteomes" id="UP000233837"/>
    </source>
</evidence>
<dbReference type="GO" id="GO:0016787">
    <property type="term" value="F:hydrolase activity"/>
    <property type="evidence" value="ECO:0007669"/>
    <property type="project" value="UniProtKB-KW"/>
</dbReference>
<dbReference type="SUPFAM" id="SSF53098">
    <property type="entry name" value="Ribonuclease H-like"/>
    <property type="match status" value="1"/>
</dbReference>
<keyword evidence="6" id="KW-1185">Reference proteome</keyword>
<evidence type="ECO:0000313" key="5">
    <source>
        <dbReference type="EMBL" id="PKU60980.1"/>
    </source>
</evidence>
<dbReference type="PANTHER" id="PTHR42648">
    <property type="entry name" value="TRANSPOSASE, PUTATIVE-RELATED"/>
    <property type="match status" value="1"/>
</dbReference>
<accession>A0A2I0VC54</accession>
<keyword evidence="2" id="KW-0378">Hydrolase</keyword>
<protein>
    <submittedName>
        <fullName evidence="5">Retrovirus-related Pol polyprotein from transposon TNT 1-94</fullName>
    </submittedName>
</protein>
<dbReference type="GO" id="GO:0015074">
    <property type="term" value="P:DNA integration"/>
    <property type="evidence" value="ECO:0007669"/>
    <property type="project" value="InterPro"/>
</dbReference>
<dbReference type="CDD" id="cd09272">
    <property type="entry name" value="RNase_HI_RT_Ty1"/>
    <property type="match status" value="1"/>
</dbReference>
<feature type="domain" description="Integrase catalytic" evidence="4">
    <location>
        <begin position="39"/>
        <end position="205"/>
    </location>
</feature>
<dbReference type="Pfam" id="PF25597">
    <property type="entry name" value="SH3_retrovirus"/>
    <property type="match status" value="1"/>
</dbReference>
<dbReference type="GO" id="GO:0046872">
    <property type="term" value="F:metal ion binding"/>
    <property type="evidence" value="ECO:0007669"/>
    <property type="project" value="UniProtKB-KW"/>
</dbReference>
<dbReference type="InterPro" id="IPR039537">
    <property type="entry name" value="Retrotran_Ty1/copia-like"/>
</dbReference>
<gene>
    <name evidence="5" type="ORF">MA16_Dca022649</name>
</gene>
<dbReference type="PANTHER" id="PTHR42648:SF26">
    <property type="entry name" value="INTEGRASE CATALYTIC DOMAIN-CONTAINING PROTEIN"/>
    <property type="match status" value="1"/>
</dbReference>
<dbReference type="GO" id="GO:0003676">
    <property type="term" value="F:nucleic acid binding"/>
    <property type="evidence" value="ECO:0007669"/>
    <property type="project" value="InterPro"/>
</dbReference>
<dbReference type="InterPro" id="IPR057670">
    <property type="entry name" value="SH3_retrovirus"/>
</dbReference>
<dbReference type="InterPro" id="IPR001584">
    <property type="entry name" value="Integrase_cat-core"/>
</dbReference>
<organism evidence="5 6">
    <name type="scientific">Dendrobium catenatum</name>
    <dbReference type="NCBI Taxonomy" id="906689"/>
    <lineage>
        <taxon>Eukaryota</taxon>
        <taxon>Viridiplantae</taxon>
        <taxon>Streptophyta</taxon>
        <taxon>Embryophyta</taxon>
        <taxon>Tracheophyta</taxon>
        <taxon>Spermatophyta</taxon>
        <taxon>Magnoliopsida</taxon>
        <taxon>Liliopsida</taxon>
        <taxon>Asparagales</taxon>
        <taxon>Orchidaceae</taxon>
        <taxon>Epidendroideae</taxon>
        <taxon>Malaxideae</taxon>
        <taxon>Dendrobiinae</taxon>
        <taxon>Dendrobium</taxon>
    </lineage>
</organism>
<feature type="region of interest" description="Disordered" evidence="3">
    <location>
        <begin position="300"/>
        <end position="325"/>
    </location>
</feature>
<dbReference type="Proteomes" id="UP000233837">
    <property type="component" value="Unassembled WGS sequence"/>
</dbReference>